<organism evidence="2">
    <name type="scientific">viral metagenome</name>
    <dbReference type="NCBI Taxonomy" id="1070528"/>
    <lineage>
        <taxon>unclassified sequences</taxon>
        <taxon>metagenomes</taxon>
        <taxon>organismal metagenomes</taxon>
    </lineage>
</organism>
<evidence type="ECO:0000313" key="2">
    <source>
        <dbReference type="EMBL" id="QHT03935.1"/>
    </source>
</evidence>
<evidence type="ECO:0000256" key="1">
    <source>
        <dbReference type="SAM" id="MobiDB-lite"/>
    </source>
</evidence>
<dbReference type="EMBL" id="MN739420">
    <property type="protein sequence ID" value="QHT03935.1"/>
    <property type="molecule type" value="Genomic_DNA"/>
</dbReference>
<feature type="compositionally biased region" description="Basic residues" evidence="1">
    <location>
        <begin position="260"/>
        <end position="285"/>
    </location>
</feature>
<accession>A0A6C0CKD2</accession>
<name>A0A6C0CKD2_9ZZZZ</name>
<reference evidence="2" key="1">
    <citation type="journal article" date="2020" name="Nature">
        <title>Giant virus diversity and host interactions through global metagenomics.</title>
        <authorList>
            <person name="Schulz F."/>
            <person name="Roux S."/>
            <person name="Paez-Espino D."/>
            <person name="Jungbluth S."/>
            <person name="Walsh D.A."/>
            <person name="Denef V.J."/>
            <person name="McMahon K.D."/>
            <person name="Konstantinidis K.T."/>
            <person name="Eloe-Fadrosh E.A."/>
            <person name="Kyrpides N.C."/>
            <person name="Woyke T."/>
        </authorList>
    </citation>
    <scope>NUCLEOTIDE SEQUENCE</scope>
    <source>
        <strain evidence="2">GVMAG-M-3300021137-6</strain>
    </source>
</reference>
<dbReference type="AlphaFoldDB" id="A0A6C0CKD2"/>
<feature type="region of interest" description="Disordered" evidence="1">
    <location>
        <begin position="243"/>
        <end position="285"/>
    </location>
</feature>
<protein>
    <submittedName>
        <fullName evidence="2">Uncharacterized protein</fullName>
    </submittedName>
</protein>
<proteinExistence type="predicted"/>
<sequence>MVWDFRGRHSQYRAGQIVYKHTKSTEIRDAVNRALDLVETLMKKKFSSPAELRAYFVSGTQPLFSQGMAEKVFKKFYVQKGGAEGLVGDLVESTSKGLMHLLFGETPVDSTFHNVVFFLNDIETNGISFLPFIPIALISSSIEIFVEFLLNAATDVEVLEPWVGLLPIPGAGAAGGIVGEAIKAVLAFLAAAIAMSRQDFETAFEAFLLSVPIAGIMLTRAYRSEEKITGKYKTKITETIHNLPSVQSLVSPPPPTTGGRKTRRHKRVKHRRHANKQHRKWTRRQ</sequence>